<gene>
    <name evidence="1" type="ORF">P378_08960</name>
</gene>
<dbReference type="AlphaFoldDB" id="A0A2C6MBQ6"/>
<sequence>MAAHYFLFVSNQIFSNVCKTFQTEIGAGSLKNIIDYTIEENDTFKNRKFNAVDSLVLSQLAYLRFDKFVPGLSDTAMPVSIKEIASKENLDMLFRDTWNSKNNRRLFFALANSSRFRDLKMVFYVNKIDNKTEKQFSAITFLLDDCSAYIAYRGTDSTFIGWKEDFNMAFISLFPRRKKASPT</sequence>
<proteinExistence type="predicted"/>
<accession>A0A2C6MBQ6</accession>
<reference evidence="1 2" key="1">
    <citation type="submission" date="2013-09" db="EMBL/GenBank/DDBJ databases">
        <title>Biodegradation of hydrocarbons in the deep terrestrial subsurface : characterization of a microbial consortium composed of two Desulfotomaculum species originating from a deep geological formation.</title>
        <authorList>
            <person name="Aullo T."/>
            <person name="Berlendis S."/>
            <person name="Lascourreges J.-F."/>
            <person name="Dessort D."/>
            <person name="Saint-Laurent S."/>
            <person name="Schraauwers B."/>
            <person name="Mas J."/>
            <person name="Magot M."/>
            <person name="Ranchou-Peyruse A."/>
        </authorList>
    </citation>
    <scope>NUCLEOTIDE SEQUENCE [LARGE SCALE GENOMIC DNA]</scope>
    <source>
        <strain evidence="1 2">Bs107</strain>
    </source>
</reference>
<name>A0A2C6MBQ6_9FIRM</name>
<comment type="caution">
    <text evidence="1">The sequence shown here is derived from an EMBL/GenBank/DDBJ whole genome shotgun (WGS) entry which is preliminary data.</text>
</comment>
<dbReference type="Pfam" id="PF11187">
    <property type="entry name" value="Mbeg1-like"/>
    <property type="match status" value="1"/>
</dbReference>
<protein>
    <submittedName>
        <fullName evidence="1">Uncharacterized protein</fullName>
    </submittedName>
</protein>
<keyword evidence="2" id="KW-1185">Reference proteome</keyword>
<organism evidence="1 2">
    <name type="scientific">Desulforamulus profundi</name>
    <dbReference type="NCBI Taxonomy" id="1383067"/>
    <lineage>
        <taxon>Bacteria</taxon>
        <taxon>Bacillati</taxon>
        <taxon>Bacillota</taxon>
        <taxon>Clostridia</taxon>
        <taxon>Eubacteriales</taxon>
        <taxon>Peptococcaceae</taxon>
        <taxon>Desulforamulus</taxon>
    </lineage>
</organism>
<dbReference type="EMBL" id="AWQQ01000047">
    <property type="protein sequence ID" value="PHJ38649.1"/>
    <property type="molecule type" value="Genomic_DNA"/>
</dbReference>
<dbReference type="InterPro" id="IPR024499">
    <property type="entry name" value="Mbeg1-like"/>
</dbReference>
<dbReference type="Proteomes" id="UP000222564">
    <property type="component" value="Unassembled WGS sequence"/>
</dbReference>
<evidence type="ECO:0000313" key="1">
    <source>
        <dbReference type="EMBL" id="PHJ38649.1"/>
    </source>
</evidence>
<evidence type="ECO:0000313" key="2">
    <source>
        <dbReference type="Proteomes" id="UP000222564"/>
    </source>
</evidence>